<reference evidence="3" key="1">
    <citation type="journal article" date="2014" name="Int. J. Syst. Evol. Microbiol.">
        <title>Complete genome sequence of Corynebacterium casei LMG S-19264T (=DSM 44701T), isolated from a smear-ripened cheese.</title>
        <authorList>
            <consortium name="US DOE Joint Genome Institute (JGI-PGF)"/>
            <person name="Walter F."/>
            <person name="Albersmeier A."/>
            <person name="Kalinowski J."/>
            <person name="Ruckert C."/>
        </authorList>
    </citation>
    <scope>NUCLEOTIDE SEQUENCE</scope>
    <source>
        <strain evidence="3">CGMCC 1.16548</strain>
    </source>
</reference>
<organism evidence="3 4">
    <name type="scientific">Pseudolysinimonas yzui</name>
    <dbReference type="NCBI Taxonomy" id="2708254"/>
    <lineage>
        <taxon>Bacteria</taxon>
        <taxon>Bacillati</taxon>
        <taxon>Actinomycetota</taxon>
        <taxon>Actinomycetes</taxon>
        <taxon>Micrococcales</taxon>
        <taxon>Microbacteriaceae</taxon>
        <taxon>Pseudolysinimonas</taxon>
    </lineage>
</organism>
<reference evidence="3" key="2">
    <citation type="submission" date="2020-09" db="EMBL/GenBank/DDBJ databases">
        <authorList>
            <person name="Sun Q."/>
            <person name="Zhou Y."/>
        </authorList>
    </citation>
    <scope>NUCLEOTIDE SEQUENCE</scope>
    <source>
        <strain evidence="3">CGMCC 1.16548</strain>
    </source>
</reference>
<evidence type="ECO:0000256" key="1">
    <source>
        <dbReference type="SAM" id="SignalP"/>
    </source>
</evidence>
<dbReference type="InterPro" id="IPR028082">
    <property type="entry name" value="Peripla_BP_I"/>
</dbReference>
<name>A0A8J3GS68_9MICO</name>
<gene>
    <name evidence="3" type="ORF">GCM10011600_24650</name>
</gene>
<feature type="domain" description="Periplasmic binding protein" evidence="2">
    <location>
        <begin position="89"/>
        <end position="320"/>
    </location>
</feature>
<evidence type="ECO:0000313" key="3">
    <source>
        <dbReference type="EMBL" id="GHF22590.1"/>
    </source>
</evidence>
<accession>A0A8J3GS68</accession>
<dbReference type="PROSITE" id="PS51257">
    <property type="entry name" value="PROKAR_LIPOPROTEIN"/>
    <property type="match status" value="1"/>
</dbReference>
<sequence length="368" mass="37799">MRSTRIGVAAVAALALFLAGCSTAEDTNDDAGGVDVEAAQAAIQPYLDAPSAFPVTEPLETLPTGKRVALLDCGSPVCGLFAAIAVAPAEALGIELVRIEAGTTADGVAAAFDSVLEGGFDGVFVPALAPSLWERPLAELSAAGIPVVTSGVTGVDTTAVAVAGASEPSTELSGRLMALWAIAQDGADTDVVFYVTPEITFLNLLGEVFTETVTEECPGCSVRVVDIPVATFGSTAPQIVVDDLLAHPNTTAAVFGAGEQAIGLPSALTTADIEVKTLFNAPDPAVLAGIQDGSYTAGFGLDLPVLTWTMVDSLARLMTDQEPAEAATNDELVRQFLTIDNLEGDVSHGWTGYPDFADRFLALWADAN</sequence>
<dbReference type="InterPro" id="IPR025997">
    <property type="entry name" value="SBP_2_dom"/>
</dbReference>
<dbReference type="SUPFAM" id="SSF53822">
    <property type="entry name" value="Periplasmic binding protein-like I"/>
    <property type="match status" value="1"/>
</dbReference>
<keyword evidence="1" id="KW-0732">Signal</keyword>
<proteinExistence type="predicted"/>
<feature type="signal peptide" evidence="1">
    <location>
        <begin position="1"/>
        <end position="24"/>
    </location>
</feature>
<dbReference type="RefSeq" id="WP_191283825.1">
    <property type="nucleotide sequence ID" value="NZ_BNAI01000006.1"/>
</dbReference>
<dbReference type="AlphaFoldDB" id="A0A8J3GS68"/>
<dbReference type="Gene3D" id="3.40.50.2300">
    <property type="match status" value="2"/>
</dbReference>
<feature type="chain" id="PRO_5035253644" description="Periplasmic binding protein domain-containing protein" evidence="1">
    <location>
        <begin position="25"/>
        <end position="368"/>
    </location>
</feature>
<evidence type="ECO:0000313" key="4">
    <source>
        <dbReference type="Proteomes" id="UP000617531"/>
    </source>
</evidence>
<dbReference type="Proteomes" id="UP000617531">
    <property type="component" value="Unassembled WGS sequence"/>
</dbReference>
<dbReference type="Pfam" id="PF13407">
    <property type="entry name" value="Peripla_BP_4"/>
    <property type="match status" value="1"/>
</dbReference>
<evidence type="ECO:0000259" key="2">
    <source>
        <dbReference type="Pfam" id="PF13407"/>
    </source>
</evidence>
<comment type="caution">
    <text evidence="3">The sequence shown here is derived from an EMBL/GenBank/DDBJ whole genome shotgun (WGS) entry which is preliminary data.</text>
</comment>
<protein>
    <recommendedName>
        <fullName evidence="2">Periplasmic binding protein domain-containing protein</fullName>
    </recommendedName>
</protein>
<keyword evidence="4" id="KW-1185">Reference proteome</keyword>
<dbReference type="EMBL" id="BNAI01000006">
    <property type="protein sequence ID" value="GHF22590.1"/>
    <property type="molecule type" value="Genomic_DNA"/>
</dbReference>